<evidence type="ECO:0000313" key="2">
    <source>
        <dbReference type="Proteomes" id="UP000184310"/>
    </source>
</evidence>
<dbReference type="EMBL" id="FQZB01000004">
    <property type="protein sequence ID" value="SHI61369.1"/>
    <property type="molecule type" value="Genomic_DNA"/>
</dbReference>
<proteinExistence type="predicted"/>
<sequence length="63" mass="7639">MLFFHSINIIVLRRLNDIKKINRNGVDINMKNMKKFLKPVNLNCFNSRWSLWEWTVEFLLTGK</sequence>
<keyword evidence="2" id="KW-1185">Reference proteome</keyword>
<name>A0A1M6CK64_9CLOT</name>
<dbReference type="AlphaFoldDB" id="A0A1M6CK64"/>
<organism evidence="1 2">
    <name type="scientific">Clostridium cavendishii DSM 21758</name>
    <dbReference type="NCBI Taxonomy" id="1121302"/>
    <lineage>
        <taxon>Bacteria</taxon>
        <taxon>Bacillati</taxon>
        <taxon>Bacillota</taxon>
        <taxon>Clostridia</taxon>
        <taxon>Eubacteriales</taxon>
        <taxon>Clostridiaceae</taxon>
        <taxon>Clostridium</taxon>
    </lineage>
</organism>
<accession>A0A1M6CK64</accession>
<evidence type="ECO:0000313" key="1">
    <source>
        <dbReference type="EMBL" id="SHI61369.1"/>
    </source>
</evidence>
<reference evidence="1 2" key="1">
    <citation type="submission" date="2016-11" db="EMBL/GenBank/DDBJ databases">
        <authorList>
            <person name="Jaros S."/>
            <person name="Januszkiewicz K."/>
            <person name="Wedrychowicz H."/>
        </authorList>
    </citation>
    <scope>NUCLEOTIDE SEQUENCE [LARGE SCALE GENOMIC DNA]</scope>
    <source>
        <strain evidence="1 2">DSM 21758</strain>
    </source>
</reference>
<protein>
    <submittedName>
        <fullName evidence="1">Uncharacterized protein</fullName>
    </submittedName>
</protein>
<gene>
    <name evidence="1" type="ORF">SAMN02745163_00486</name>
</gene>
<dbReference type="Proteomes" id="UP000184310">
    <property type="component" value="Unassembled WGS sequence"/>
</dbReference>
<dbReference type="STRING" id="1121302.SAMN02745163_00486"/>